<dbReference type="CDD" id="cd00590">
    <property type="entry name" value="RRM_SF"/>
    <property type="match status" value="1"/>
</dbReference>
<dbReference type="AlphaFoldDB" id="A0AAV8WG56"/>
<dbReference type="InterPro" id="IPR012677">
    <property type="entry name" value="Nucleotide-bd_a/b_plait_sf"/>
</dbReference>
<name>A0AAV8WG56_9CUCU</name>
<reference evidence="3 4" key="1">
    <citation type="journal article" date="2023" name="Insect Mol. Biol.">
        <title>Genome sequencing provides insights into the evolution of gene families encoding plant cell wall-degrading enzymes in longhorned beetles.</title>
        <authorList>
            <person name="Shin N.R."/>
            <person name="Okamura Y."/>
            <person name="Kirsch R."/>
            <person name="Pauchet Y."/>
        </authorList>
    </citation>
    <scope>NUCLEOTIDE SEQUENCE [LARGE SCALE GENOMIC DNA]</scope>
    <source>
        <strain evidence="3">EAD_L_NR</strain>
    </source>
</reference>
<protein>
    <recommendedName>
        <fullName evidence="2">RRM domain-containing protein</fullName>
    </recommendedName>
</protein>
<dbReference type="Pfam" id="PF00076">
    <property type="entry name" value="RRM_1"/>
    <property type="match status" value="1"/>
</dbReference>
<sequence length="134" mass="15893">MNETETIDHGRSSVRCSVDRSRRTNYLRRDGTSNGAEKSSDRNDRIALKKRDSVVQYFVKPCLYITGFPRDIDRRKIQAEVRKFGNITKLFLEREGEFAKVYFEDKQCLDTAYNELSKTLPHWHFRIDDDRQPK</sequence>
<gene>
    <name evidence="3" type="ORF">NQ315_009162</name>
</gene>
<comment type="caution">
    <text evidence="3">The sequence shown here is derived from an EMBL/GenBank/DDBJ whole genome shotgun (WGS) entry which is preliminary data.</text>
</comment>
<evidence type="ECO:0000259" key="2">
    <source>
        <dbReference type="SMART" id="SM00360"/>
    </source>
</evidence>
<dbReference type="EMBL" id="JANEYG010000001">
    <property type="protein sequence ID" value="KAJ8925332.1"/>
    <property type="molecule type" value="Genomic_DNA"/>
</dbReference>
<accession>A0AAV8WG56</accession>
<organism evidence="3 4">
    <name type="scientific">Exocentrus adspersus</name>
    <dbReference type="NCBI Taxonomy" id="1586481"/>
    <lineage>
        <taxon>Eukaryota</taxon>
        <taxon>Metazoa</taxon>
        <taxon>Ecdysozoa</taxon>
        <taxon>Arthropoda</taxon>
        <taxon>Hexapoda</taxon>
        <taxon>Insecta</taxon>
        <taxon>Pterygota</taxon>
        <taxon>Neoptera</taxon>
        <taxon>Endopterygota</taxon>
        <taxon>Coleoptera</taxon>
        <taxon>Polyphaga</taxon>
        <taxon>Cucujiformia</taxon>
        <taxon>Chrysomeloidea</taxon>
        <taxon>Cerambycidae</taxon>
        <taxon>Lamiinae</taxon>
        <taxon>Acanthocinini</taxon>
        <taxon>Exocentrus</taxon>
    </lineage>
</organism>
<proteinExistence type="predicted"/>
<dbReference type="SMART" id="SM00360">
    <property type="entry name" value="RRM"/>
    <property type="match status" value="1"/>
</dbReference>
<evidence type="ECO:0000256" key="1">
    <source>
        <dbReference type="ARBA" id="ARBA00022884"/>
    </source>
</evidence>
<evidence type="ECO:0000313" key="4">
    <source>
        <dbReference type="Proteomes" id="UP001159042"/>
    </source>
</evidence>
<evidence type="ECO:0000313" key="3">
    <source>
        <dbReference type="EMBL" id="KAJ8925332.1"/>
    </source>
</evidence>
<dbReference type="Gene3D" id="3.30.70.330">
    <property type="match status" value="1"/>
</dbReference>
<dbReference type="Proteomes" id="UP001159042">
    <property type="component" value="Unassembled WGS sequence"/>
</dbReference>
<keyword evidence="1" id="KW-0694">RNA-binding</keyword>
<dbReference type="InterPro" id="IPR000504">
    <property type="entry name" value="RRM_dom"/>
</dbReference>
<dbReference type="InterPro" id="IPR035979">
    <property type="entry name" value="RBD_domain_sf"/>
</dbReference>
<dbReference type="GO" id="GO:0003723">
    <property type="term" value="F:RNA binding"/>
    <property type="evidence" value="ECO:0007669"/>
    <property type="project" value="UniProtKB-KW"/>
</dbReference>
<keyword evidence="4" id="KW-1185">Reference proteome</keyword>
<dbReference type="SUPFAM" id="SSF54928">
    <property type="entry name" value="RNA-binding domain, RBD"/>
    <property type="match status" value="1"/>
</dbReference>
<feature type="domain" description="RRM" evidence="2">
    <location>
        <begin position="62"/>
        <end position="128"/>
    </location>
</feature>